<organism evidence="3 4">
    <name type="scientific">Rhypophila decipiens</name>
    <dbReference type="NCBI Taxonomy" id="261697"/>
    <lineage>
        <taxon>Eukaryota</taxon>
        <taxon>Fungi</taxon>
        <taxon>Dikarya</taxon>
        <taxon>Ascomycota</taxon>
        <taxon>Pezizomycotina</taxon>
        <taxon>Sordariomycetes</taxon>
        <taxon>Sordariomycetidae</taxon>
        <taxon>Sordariales</taxon>
        <taxon>Naviculisporaceae</taxon>
        <taxon>Rhypophila</taxon>
    </lineage>
</organism>
<dbReference type="EMBL" id="MU858076">
    <property type="protein sequence ID" value="KAK4215730.1"/>
    <property type="molecule type" value="Genomic_DNA"/>
</dbReference>
<feature type="domain" description="NB-ARC" evidence="2">
    <location>
        <begin position="376"/>
        <end position="508"/>
    </location>
</feature>
<comment type="caution">
    <text evidence="3">The sequence shown here is derived from an EMBL/GenBank/DDBJ whole genome shotgun (WGS) entry which is preliminary data.</text>
</comment>
<dbReference type="Pfam" id="PF00931">
    <property type="entry name" value="NB-ARC"/>
    <property type="match status" value="1"/>
</dbReference>
<reference evidence="3" key="2">
    <citation type="submission" date="2023-05" db="EMBL/GenBank/DDBJ databases">
        <authorList>
            <consortium name="Lawrence Berkeley National Laboratory"/>
            <person name="Steindorff A."/>
            <person name="Hensen N."/>
            <person name="Bonometti L."/>
            <person name="Westerberg I."/>
            <person name="Brannstrom I.O."/>
            <person name="Guillou S."/>
            <person name="Cros-Aarteil S."/>
            <person name="Calhoun S."/>
            <person name="Haridas S."/>
            <person name="Kuo A."/>
            <person name="Mondo S."/>
            <person name="Pangilinan J."/>
            <person name="Riley R."/>
            <person name="Labutti K."/>
            <person name="Andreopoulos B."/>
            <person name="Lipzen A."/>
            <person name="Chen C."/>
            <person name="Yanf M."/>
            <person name="Daum C."/>
            <person name="Ng V."/>
            <person name="Clum A."/>
            <person name="Ohm R."/>
            <person name="Martin F."/>
            <person name="Silar P."/>
            <person name="Natvig D."/>
            <person name="Lalanne C."/>
            <person name="Gautier V."/>
            <person name="Ament-Velasquez S.L."/>
            <person name="Kruys A."/>
            <person name="Hutchinson M.I."/>
            <person name="Powell A.J."/>
            <person name="Barry K."/>
            <person name="Miller A.N."/>
            <person name="Grigoriev I.V."/>
            <person name="Debuchy R."/>
            <person name="Gladieux P."/>
            <person name="Thoren M.H."/>
            <person name="Johannesson H."/>
        </authorList>
    </citation>
    <scope>NUCLEOTIDE SEQUENCE</scope>
    <source>
        <strain evidence="3">PSN293</strain>
    </source>
</reference>
<dbReference type="SUPFAM" id="SSF48452">
    <property type="entry name" value="TPR-like"/>
    <property type="match status" value="3"/>
</dbReference>
<keyword evidence="4" id="KW-1185">Reference proteome</keyword>
<feature type="compositionally biased region" description="Polar residues" evidence="1">
    <location>
        <begin position="1172"/>
        <end position="1181"/>
    </location>
</feature>
<gene>
    <name evidence="3" type="ORF">QBC37DRAFT_116887</name>
</gene>
<dbReference type="SUPFAM" id="SSF52540">
    <property type="entry name" value="P-loop containing nucleoside triphosphate hydrolases"/>
    <property type="match status" value="1"/>
</dbReference>
<protein>
    <recommendedName>
        <fullName evidence="2">NB-ARC domain-containing protein</fullName>
    </recommendedName>
</protein>
<dbReference type="InterPro" id="IPR029058">
    <property type="entry name" value="AB_hydrolase_fold"/>
</dbReference>
<dbReference type="Proteomes" id="UP001301769">
    <property type="component" value="Unassembled WGS sequence"/>
</dbReference>
<dbReference type="PANTHER" id="PTHR46082:SF6">
    <property type="entry name" value="AAA+ ATPASE DOMAIN-CONTAINING PROTEIN-RELATED"/>
    <property type="match status" value="1"/>
</dbReference>
<dbReference type="Gene3D" id="3.40.50.300">
    <property type="entry name" value="P-loop containing nucleotide triphosphate hydrolases"/>
    <property type="match status" value="1"/>
</dbReference>
<evidence type="ECO:0000259" key="2">
    <source>
        <dbReference type="Pfam" id="PF00931"/>
    </source>
</evidence>
<dbReference type="Pfam" id="PF13424">
    <property type="entry name" value="TPR_12"/>
    <property type="match status" value="3"/>
</dbReference>
<feature type="region of interest" description="Disordered" evidence="1">
    <location>
        <begin position="1163"/>
        <end position="1211"/>
    </location>
</feature>
<sequence>MPLGFHSLRDGSHGASSEHELVDIVAVHDLHEDSFEAWTHPETGALWLRDFLPDHIQAARVLAYGYDSSALSLFTSDAPERVQRMAESLVQELRANRQFAGSLKRPIIFVCHGMGGVIVKKSLIYSSSRTAPKVSHLWDQFVSTFAIVFFGTPHGPIVKSTWLDFEASISSSLSRRSGSFSPIRRLTRRLEEGDTDPQLPRLVDMEFAPLVKKFHIFYLWEQLPTRLGDRWEFLVHPHSAAPNIDNTESAAIHATHSQMAKFPSRESPDYRTVIAALSAYSEKAPAVISNRWKQADRALLQLRIGEIQEIAGFEFDFHIEKPVEQHKINVPVQRQRHFHLPEGRTSTYIGREDILGTLSDSFFPGGSPVLKGGQKSFVVFGMGGCGKTELCSKFASDNKHEYTAIFTIYAASDETIKESFSRIGELAGLQPTENAGKHFLTQQIEPWLLIIDNADDGTLNLSSLFPSGNSAHILVTTRNRDFSREGTLGSLELKGLREDEAVQLLLTKADIPLPWDGAVTKVASLITKALGYLALALIQAGTCVYRGVCKLGGYLDIHSEARRKLNKKQLSTGTNQPGNTIATVYSTFDVSLGLLLKQPVSTSRQDASDLLSIFGFFHFEFIPLDIFSRAVMKREAELHSQSSPAKSWTSTLVQVAIRRISPPVTLPGFLKPIDGKLDKYRINWALAELQSLSFIRSDGKYVSLHPLIHDWARDRLSSSERHIWSSLAFNTLMSSVSLPPESSSEMDGSFHRDLLPHIDACLAEHGAPLKEETRVMWGLRFQIAKLCQPTFLLIVRDQIQQHAKCGYVFAERGHFDKSAQHLEIVRDMLIKVLGYRDEKTMSAMLGLAGVYWGLGRLEEAIALQLSVVDTRSHLHGPTHQSTLQAMDQLGKSYWLHGQYREALELQQTTADQMRATLGINNPQTLAALDNLGVTLGAWRRFQDSFQVHNEVLTARLDMESYGPNHLDTLTTKANLAMALLDMGRTDQAMKMMTDVYRERQKQLGKEHPWTLWALSYLAKVEIEIGCYQQAEELLTWGIEAGVRSLSEDHLGVLMGSGHLAQVYARTGRLDEAERLTLDIIRKIQPSRGTAHPDCVYAFLKLAQLYELKGEHEKAAEYCELGLERADMRITREHPLARDLEQLLDKLRATLRVVDTESDMATLAESNREFETDASSTTPSTSKNRDKTNREGSDVKSDFDKVEPRFGRNVTW</sequence>
<dbReference type="Gene3D" id="1.25.40.10">
    <property type="entry name" value="Tetratricopeptide repeat domain"/>
    <property type="match status" value="2"/>
</dbReference>
<dbReference type="InterPro" id="IPR053137">
    <property type="entry name" value="NLR-like"/>
</dbReference>
<dbReference type="SUPFAM" id="SSF53474">
    <property type="entry name" value="alpha/beta-Hydrolases"/>
    <property type="match status" value="1"/>
</dbReference>
<feature type="compositionally biased region" description="Basic and acidic residues" evidence="1">
    <location>
        <begin position="1182"/>
        <end position="1205"/>
    </location>
</feature>
<evidence type="ECO:0000313" key="3">
    <source>
        <dbReference type="EMBL" id="KAK4215730.1"/>
    </source>
</evidence>
<reference evidence="3" key="1">
    <citation type="journal article" date="2023" name="Mol. Phylogenet. Evol.">
        <title>Genome-scale phylogeny and comparative genomics of the fungal order Sordariales.</title>
        <authorList>
            <person name="Hensen N."/>
            <person name="Bonometti L."/>
            <person name="Westerberg I."/>
            <person name="Brannstrom I.O."/>
            <person name="Guillou S."/>
            <person name="Cros-Aarteil S."/>
            <person name="Calhoun S."/>
            <person name="Haridas S."/>
            <person name="Kuo A."/>
            <person name="Mondo S."/>
            <person name="Pangilinan J."/>
            <person name="Riley R."/>
            <person name="LaButti K."/>
            <person name="Andreopoulos B."/>
            <person name="Lipzen A."/>
            <person name="Chen C."/>
            <person name="Yan M."/>
            <person name="Daum C."/>
            <person name="Ng V."/>
            <person name="Clum A."/>
            <person name="Steindorff A."/>
            <person name="Ohm R.A."/>
            <person name="Martin F."/>
            <person name="Silar P."/>
            <person name="Natvig D.O."/>
            <person name="Lalanne C."/>
            <person name="Gautier V."/>
            <person name="Ament-Velasquez S.L."/>
            <person name="Kruys A."/>
            <person name="Hutchinson M.I."/>
            <person name="Powell A.J."/>
            <person name="Barry K."/>
            <person name="Miller A.N."/>
            <person name="Grigoriev I.V."/>
            <person name="Debuchy R."/>
            <person name="Gladieux P."/>
            <person name="Hiltunen Thoren M."/>
            <person name="Johannesson H."/>
        </authorList>
    </citation>
    <scope>NUCLEOTIDE SEQUENCE</scope>
    <source>
        <strain evidence="3">PSN293</strain>
    </source>
</reference>
<dbReference type="InterPro" id="IPR011990">
    <property type="entry name" value="TPR-like_helical_dom_sf"/>
</dbReference>
<proteinExistence type="predicted"/>
<dbReference type="InterPro" id="IPR027417">
    <property type="entry name" value="P-loop_NTPase"/>
</dbReference>
<evidence type="ECO:0000313" key="4">
    <source>
        <dbReference type="Proteomes" id="UP001301769"/>
    </source>
</evidence>
<accession>A0AAN6YBU6</accession>
<evidence type="ECO:0000256" key="1">
    <source>
        <dbReference type="SAM" id="MobiDB-lite"/>
    </source>
</evidence>
<dbReference type="InterPro" id="IPR002182">
    <property type="entry name" value="NB-ARC"/>
</dbReference>
<dbReference type="PANTHER" id="PTHR46082">
    <property type="entry name" value="ATP/GTP-BINDING PROTEIN-RELATED"/>
    <property type="match status" value="1"/>
</dbReference>
<dbReference type="AlphaFoldDB" id="A0AAN6YBU6"/>
<name>A0AAN6YBU6_9PEZI</name>